<evidence type="ECO:0000256" key="3">
    <source>
        <dbReference type="ARBA" id="ARBA00022729"/>
    </source>
</evidence>
<dbReference type="Pfam" id="PF05922">
    <property type="entry name" value="Inhibitor_I9"/>
    <property type="match status" value="1"/>
</dbReference>
<dbReference type="InterPro" id="IPR041469">
    <property type="entry name" value="Subtilisin-like_FN3"/>
</dbReference>
<evidence type="ECO:0000256" key="7">
    <source>
        <dbReference type="PIRSR" id="PIRSR615500-1"/>
    </source>
</evidence>
<dbReference type="Gene3D" id="2.60.40.2310">
    <property type="match status" value="1"/>
</dbReference>
<dbReference type="PANTHER" id="PTHR10795">
    <property type="entry name" value="PROPROTEIN CONVERTASE SUBTILISIN/KEXIN"/>
    <property type="match status" value="1"/>
</dbReference>
<dbReference type="GO" id="GO:0004252">
    <property type="term" value="F:serine-type endopeptidase activity"/>
    <property type="evidence" value="ECO:0007669"/>
    <property type="project" value="UniProtKB-UniRule"/>
</dbReference>
<sequence length="757" mass="81167">MRLAQLLTLLLFIGLTLVLGDSSNAKHYIVYMGEHSHPNSESVIKANHDMLASITGSLEQAKEAALHHYSKSFRGFSAMLTPEQAQRVAESNGVVSVFESRTNHLHTTRTWDFLGIDSIQQYKNYQMDSSSDVIVGVIDSGVWPESESFNDEGLGPVPEKFKGKCETGELFELSNCNRKIIGARFHFKGFEAENGPLESQGGTFFRSARDSDGHGSHTASTIAGSVVANVSLFGIARGTARGGAPSARLAIYKACWFNLCSDADVLLAMDDAISDGVDILSLSLGPDPPQSIYFEDVVSIGAFHAFHKGILVSCSAGNSFFPGTASNVAPWILTVAASSVDRIFNSNVYLGNSRVLKGFSLNPLKMDASYGLVAGSAAAAKGVSPNNASFCKNNTLDASLINGKIVVCTFEAITDDRKEKSIVIRQGGGVGIILIDPLAKDVGFQFVLPGTLIGQEEAVLLQEYMKTEKNPVAKIYPTITALNAKPAPAVTGFSSMGPNVITPEIIKPDITGPGLNILAAWSPVAIAATAERSVNYNIISGTSMSCPHISAVAAIIKSMKPSWSPAAIKSAIMTTATVLDNTKHLIGRQPFGNETTPFDYGSGHVNPTAALEPGLVYDYDSTDLINFLCSIGANPAQLKNLTGQLTHCQKPFVPSYDLNYPSIGVSNMNGSLSVHRTVTYYGKDPTVYYAYIDHPDGVKVRVTPSKLCFTKTGEKISFRVDFMPYKKSDGSFVFGALTWRNGIHKVRSPIGLNVLSV</sequence>
<keyword evidence="3 9" id="KW-0732">Signal</keyword>
<evidence type="ECO:0000313" key="14">
    <source>
        <dbReference type="Proteomes" id="UP001165190"/>
    </source>
</evidence>
<dbReference type="CDD" id="cd04852">
    <property type="entry name" value="Peptidases_S8_3"/>
    <property type="match status" value="1"/>
</dbReference>
<dbReference type="Gene3D" id="3.30.70.80">
    <property type="entry name" value="Peptidase S8 propeptide/proteinase inhibitor I9"/>
    <property type="match status" value="1"/>
</dbReference>
<keyword evidence="2 8" id="KW-0645">Protease</keyword>
<dbReference type="EMBL" id="BSYR01000030">
    <property type="protein sequence ID" value="GMI97248.1"/>
    <property type="molecule type" value="Genomic_DNA"/>
</dbReference>
<evidence type="ECO:0000313" key="13">
    <source>
        <dbReference type="EMBL" id="GMI97248.1"/>
    </source>
</evidence>
<feature type="active site" description="Charge relay system" evidence="7 8">
    <location>
        <position position="139"/>
    </location>
</feature>
<dbReference type="InterPro" id="IPR045051">
    <property type="entry name" value="SBT"/>
</dbReference>
<dbReference type="InterPro" id="IPR036852">
    <property type="entry name" value="Peptidase_S8/S53_dom_sf"/>
</dbReference>
<organism evidence="13 14">
    <name type="scientific">Hibiscus trionum</name>
    <name type="common">Flower of an hour</name>
    <dbReference type="NCBI Taxonomy" id="183268"/>
    <lineage>
        <taxon>Eukaryota</taxon>
        <taxon>Viridiplantae</taxon>
        <taxon>Streptophyta</taxon>
        <taxon>Embryophyta</taxon>
        <taxon>Tracheophyta</taxon>
        <taxon>Spermatophyta</taxon>
        <taxon>Magnoliopsida</taxon>
        <taxon>eudicotyledons</taxon>
        <taxon>Gunneridae</taxon>
        <taxon>Pentapetalae</taxon>
        <taxon>rosids</taxon>
        <taxon>malvids</taxon>
        <taxon>Malvales</taxon>
        <taxon>Malvaceae</taxon>
        <taxon>Malvoideae</taxon>
        <taxon>Hibiscus</taxon>
    </lineage>
</organism>
<feature type="domain" description="Subtilisin-like protease fibronectin type-III" evidence="12">
    <location>
        <begin position="657"/>
        <end position="750"/>
    </location>
</feature>
<accession>A0A9W7MD82</accession>
<feature type="chain" id="PRO_5040807281" evidence="9">
    <location>
        <begin position="21"/>
        <end position="757"/>
    </location>
</feature>
<feature type="domain" description="Peptidase S8/S53" evidence="10">
    <location>
        <begin position="131"/>
        <end position="583"/>
    </location>
</feature>
<dbReference type="InterPro" id="IPR010259">
    <property type="entry name" value="S8pro/Inhibitor_I9"/>
</dbReference>
<evidence type="ECO:0000256" key="8">
    <source>
        <dbReference type="PROSITE-ProRule" id="PRU01240"/>
    </source>
</evidence>
<dbReference type="PROSITE" id="PS51892">
    <property type="entry name" value="SUBTILASE"/>
    <property type="match status" value="1"/>
</dbReference>
<protein>
    <submittedName>
        <fullName evidence="13">AUXIN-INDUCED IN ROOT CULTURES 3</fullName>
    </submittedName>
</protein>
<dbReference type="InterPro" id="IPR037045">
    <property type="entry name" value="S8pro/Inhibitor_I9_sf"/>
</dbReference>
<feature type="domain" description="Inhibitor I9" evidence="11">
    <location>
        <begin position="28"/>
        <end position="106"/>
    </location>
</feature>
<dbReference type="AlphaFoldDB" id="A0A9W7MD82"/>
<dbReference type="OrthoDB" id="29072at2759"/>
<evidence type="ECO:0000256" key="9">
    <source>
        <dbReference type="SAM" id="SignalP"/>
    </source>
</evidence>
<dbReference type="Gene3D" id="3.50.30.30">
    <property type="match status" value="1"/>
</dbReference>
<keyword evidence="5 8" id="KW-0720">Serine protease</keyword>
<evidence type="ECO:0000256" key="5">
    <source>
        <dbReference type="ARBA" id="ARBA00022825"/>
    </source>
</evidence>
<comment type="caution">
    <text evidence="13">The sequence shown here is derived from an EMBL/GenBank/DDBJ whole genome shotgun (WGS) entry which is preliminary data.</text>
</comment>
<evidence type="ECO:0000256" key="6">
    <source>
        <dbReference type="ARBA" id="ARBA00023180"/>
    </source>
</evidence>
<name>A0A9W7MD82_HIBTR</name>
<dbReference type="InterPro" id="IPR015500">
    <property type="entry name" value="Peptidase_S8_subtilisin-rel"/>
</dbReference>
<keyword evidence="6" id="KW-0325">Glycoprotein</keyword>
<evidence type="ECO:0000256" key="4">
    <source>
        <dbReference type="ARBA" id="ARBA00022801"/>
    </source>
</evidence>
<dbReference type="GO" id="GO:0006508">
    <property type="term" value="P:proteolysis"/>
    <property type="evidence" value="ECO:0007669"/>
    <property type="project" value="UniProtKB-KW"/>
</dbReference>
<keyword evidence="4 8" id="KW-0378">Hydrolase</keyword>
<evidence type="ECO:0000259" key="11">
    <source>
        <dbReference type="Pfam" id="PF05922"/>
    </source>
</evidence>
<dbReference type="InterPro" id="IPR034197">
    <property type="entry name" value="Peptidases_S8_3"/>
</dbReference>
<gene>
    <name evidence="13" type="ORF">HRI_003394100</name>
</gene>
<reference evidence="13" key="1">
    <citation type="submission" date="2023-05" db="EMBL/GenBank/DDBJ databases">
        <title>Genome and transcriptome analyses reveal genes involved in the formation of fine ridges on petal epidermal cells in Hibiscus trionum.</title>
        <authorList>
            <person name="Koshimizu S."/>
            <person name="Masuda S."/>
            <person name="Ishii T."/>
            <person name="Shirasu K."/>
            <person name="Hoshino A."/>
            <person name="Arita M."/>
        </authorList>
    </citation>
    <scope>NUCLEOTIDE SEQUENCE</scope>
    <source>
        <strain evidence="13">Hamamatsu line</strain>
    </source>
</reference>
<feature type="active site" description="Charge relay system" evidence="7 8">
    <location>
        <position position="543"/>
    </location>
</feature>
<dbReference type="SUPFAM" id="SSF52743">
    <property type="entry name" value="Subtilisin-like"/>
    <property type="match status" value="1"/>
</dbReference>
<evidence type="ECO:0000256" key="1">
    <source>
        <dbReference type="ARBA" id="ARBA00011073"/>
    </source>
</evidence>
<dbReference type="PROSITE" id="PS00138">
    <property type="entry name" value="SUBTILASE_SER"/>
    <property type="match status" value="1"/>
</dbReference>
<feature type="signal peptide" evidence="9">
    <location>
        <begin position="1"/>
        <end position="20"/>
    </location>
</feature>
<dbReference type="Pfam" id="PF17766">
    <property type="entry name" value="fn3_6"/>
    <property type="match status" value="1"/>
</dbReference>
<proteinExistence type="inferred from homology"/>
<dbReference type="FunFam" id="3.40.50.200:FF:000006">
    <property type="entry name" value="Subtilisin-like protease SBT1.5"/>
    <property type="match status" value="1"/>
</dbReference>
<evidence type="ECO:0000256" key="2">
    <source>
        <dbReference type="ARBA" id="ARBA00022670"/>
    </source>
</evidence>
<dbReference type="Pfam" id="PF00082">
    <property type="entry name" value="Peptidase_S8"/>
    <property type="match status" value="1"/>
</dbReference>
<dbReference type="FunFam" id="3.30.70.80:FF:000002">
    <property type="entry name" value="Subtilisin-like protease SBT5.3"/>
    <property type="match status" value="1"/>
</dbReference>
<feature type="active site" description="Charge relay system" evidence="7 8">
    <location>
        <position position="214"/>
    </location>
</feature>
<dbReference type="PRINTS" id="PR00723">
    <property type="entry name" value="SUBTILISIN"/>
</dbReference>
<dbReference type="InterPro" id="IPR023828">
    <property type="entry name" value="Peptidase_S8_Ser-AS"/>
</dbReference>
<comment type="similarity">
    <text evidence="1 8">Belongs to the peptidase S8 family.</text>
</comment>
<dbReference type="Gene3D" id="3.40.50.200">
    <property type="entry name" value="Peptidase S8/S53 domain"/>
    <property type="match status" value="1"/>
</dbReference>
<evidence type="ECO:0000259" key="12">
    <source>
        <dbReference type="Pfam" id="PF17766"/>
    </source>
</evidence>
<keyword evidence="14" id="KW-1185">Reference proteome</keyword>
<dbReference type="Proteomes" id="UP001165190">
    <property type="component" value="Unassembled WGS sequence"/>
</dbReference>
<dbReference type="CDD" id="cd02120">
    <property type="entry name" value="PA_subtilisin_like"/>
    <property type="match status" value="1"/>
</dbReference>
<dbReference type="InterPro" id="IPR000209">
    <property type="entry name" value="Peptidase_S8/S53_dom"/>
</dbReference>
<evidence type="ECO:0000259" key="10">
    <source>
        <dbReference type="Pfam" id="PF00082"/>
    </source>
</evidence>